<dbReference type="AlphaFoldDB" id="A0AAD9HZ29"/>
<gene>
    <name evidence="2" type="ORF">P8C59_002725</name>
</gene>
<feature type="compositionally biased region" description="Acidic residues" evidence="1">
    <location>
        <begin position="108"/>
        <end position="156"/>
    </location>
</feature>
<protein>
    <submittedName>
        <fullName evidence="2">Uncharacterized protein</fullName>
    </submittedName>
</protein>
<feature type="compositionally biased region" description="Basic and acidic residues" evidence="1">
    <location>
        <begin position="1"/>
        <end position="12"/>
    </location>
</feature>
<feature type="compositionally biased region" description="Basic and acidic residues" evidence="1">
    <location>
        <begin position="71"/>
        <end position="92"/>
    </location>
</feature>
<evidence type="ECO:0000313" key="3">
    <source>
        <dbReference type="Proteomes" id="UP001217918"/>
    </source>
</evidence>
<feature type="region of interest" description="Disordered" evidence="1">
    <location>
        <begin position="428"/>
        <end position="463"/>
    </location>
</feature>
<evidence type="ECO:0000256" key="1">
    <source>
        <dbReference type="SAM" id="MobiDB-lite"/>
    </source>
</evidence>
<feature type="compositionally biased region" description="Polar residues" evidence="1">
    <location>
        <begin position="444"/>
        <end position="457"/>
    </location>
</feature>
<feature type="region of interest" description="Disordered" evidence="1">
    <location>
        <begin position="1"/>
        <end position="156"/>
    </location>
</feature>
<feature type="compositionally biased region" description="Low complexity" evidence="1">
    <location>
        <begin position="428"/>
        <end position="443"/>
    </location>
</feature>
<dbReference type="Proteomes" id="UP001217918">
    <property type="component" value="Unassembled WGS sequence"/>
</dbReference>
<sequence length="536" mass="58594">MPFRPSEERDPDPGTLDAFSSRANDPGDSVGDVLSVPQLFHVFESPPQQQDSSRESSEGPSSPVGGIPGSLDEHPAHATRGSLEHAGGEHAHAQQYFKLGKRKRGDGKDDDGEIDAEDEDEDEEEDKNEDDDDDEHDKDEDEEDEEDEDDDATNDDTSDALQQVVSDLALQEPAFIPPDHGRQAGWKRTASDSPTKLYAGDISWQSASLQFQTKMTDSMFQALLAYREQNPGVQLKTMKDFIANNYGVDISVSAINMRINRHFRRGRFALGSHRTQKKCGPQYSNAANLRSLRWPVTTPAPPTPGIAAGLVLQKTAGQLFREIWPNKLTGNYRLTTLLADRPAQRLPEIGAGRLRAGLTDYKVQNVAAWLMQAAGDARPPGHGCTKCERGKGVFVGCRYGGKGSACSLLWVSPDQHGHEQPGATIVAAQSRSSQSPAAALPPSVTNQPACDTPSRSSAGERGTIHPVFAAAQLADRTDIKRYERQYEQMPPDELRRALRALLRKRDDIDDRLAAINRISNGILNGMLEGGDVSGRT</sequence>
<organism evidence="2 3">
    <name type="scientific">Phyllachora maydis</name>
    <dbReference type="NCBI Taxonomy" id="1825666"/>
    <lineage>
        <taxon>Eukaryota</taxon>
        <taxon>Fungi</taxon>
        <taxon>Dikarya</taxon>
        <taxon>Ascomycota</taxon>
        <taxon>Pezizomycotina</taxon>
        <taxon>Sordariomycetes</taxon>
        <taxon>Sordariomycetidae</taxon>
        <taxon>Phyllachorales</taxon>
        <taxon>Phyllachoraceae</taxon>
        <taxon>Phyllachora</taxon>
    </lineage>
</organism>
<comment type="caution">
    <text evidence="2">The sequence shown here is derived from an EMBL/GenBank/DDBJ whole genome shotgun (WGS) entry which is preliminary data.</text>
</comment>
<proteinExistence type="predicted"/>
<reference evidence="2" key="1">
    <citation type="journal article" date="2023" name="Mol. Plant Microbe Interact.">
        <title>Elucidating the Obligate Nature and Biological Capacity of an Invasive Fungal Corn Pathogen.</title>
        <authorList>
            <person name="MacCready J.S."/>
            <person name="Roggenkamp E.M."/>
            <person name="Gdanetz K."/>
            <person name="Chilvers M.I."/>
        </authorList>
    </citation>
    <scope>NUCLEOTIDE SEQUENCE</scope>
    <source>
        <strain evidence="2">PM02</strain>
    </source>
</reference>
<evidence type="ECO:0000313" key="2">
    <source>
        <dbReference type="EMBL" id="KAK2068053.1"/>
    </source>
</evidence>
<keyword evidence="3" id="KW-1185">Reference proteome</keyword>
<accession>A0AAD9HZ29</accession>
<name>A0AAD9HZ29_9PEZI</name>
<dbReference type="EMBL" id="JAQQPM010000002">
    <property type="protein sequence ID" value="KAK2068053.1"/>
    <property type="molecule type" value="Genomic_DNA"/>
</dbReference>